<dbReference type="AlphaFoldDB" id="A0A0B4ERJ7"/>
<dbReference type="Proteomes" id="UP000031186">
    <property type="component" value="Unassembled WGS sequence"/>
</dbReference>
<organism evidence="2 3">
    <name type="scientific">Metarhizium anisopliae (strain ARSEF 549)</name>
    <dbReference type="NCBI Taxonomy" id="3151832"/>
    <lineage>
        <taxon>Eukaryota</taxon>
        <taxon>Fungi</taxon>
        <taxon>Dikarya</taxon>
        <taxon>Ascomycota</taxon>
        <taxon>Pezizomycotina</taxon>
        <taxon>Sordariomycetes</taxon>
        <taxon>Hypocreomycetidae</taxon>
        <taxon>Hypocreales</taxon>
        <taxon>Clavicipitaceae</taxon>
        <taxon>Metarhizium</taxon>
    </lineage>
</organism>
<keyword evidence="1" id="KW-0732">Signal</keyword>
<dbReference type="OrthoDB" id="4939699at2759"/>
<evidence type="ECO:0008006" key="4">
    <source>
        <dbReference type="Google" id="ProtNLM"/>
    </source>
</evidence>
<proteinExistence type="predicted"/>
<name>A0A0B4ERJ7_METAF</name>
<accession>A0A0B4ERJ7</accession>
<evidence type="ECO:0000313" key="2">
    <source>
        <dbReference type="EMBL" id="KID64590.1"/>
    </source>
</evidence>
<dbReference type="VEuPathDB" id="FungiDB:MAN_06764"/>
<feature type="chain" id="PRO_5002086466" description="Phosphoglycerate mutase family protein" evidence="1">
    <location>
        <begin position="20"/>
        <end position="225"/>
    </location>
</feature>
<protein>
    <recommendedName>
        <fullName evidence="4">Phosphoglycerate mutase family protein</fullName>
    </recommendedName>
</protein>
<feature type="signal peptide" evidence="1">
    <location>
        <begin position="1"/>
        <end position="19"/>
    </location>
</feature>
<keyword evidence="3" id="KW-1185">Reference proteome</keyword>
<feature type="non-terminal residue" evidence="2">
    <location>
        <position position="1"/>
    </location>
</feature>
<evidence type="ECO:0000313" key="3">
    <source>
        <dbReference type="Proteomes" id="UP000031186"/>
    </source>
</evidence>
<dbReference type="HOGENOM" id="CLU_085795_3_1_1"/>
<evidence type="ECO:0000256" key="1">
    <source>
        <dbReference type="SAM" id="SignalP"/>
    </source>
</evidence>
<reference evidence="2 3" key="1">
    <citation type="journal article" date="2014" name="Proc. Natl. Acad. Sci. U.S.A.">
        <title>Trajectory and genomic determinants of fungal-pathogen speciation and host adaptation.</title>
        <authorList>
            <person name="Hu X."/>
            <person name="Xiao G."/>
            <person name="Zheng P."/>
            <person name="Shang Y."/>
            <person name="Su Y."/>
            <person name="Zhang X."/>
            <person name="Liu X."/>
            <person name="Zhan S."/>
            <person name="St Leger R.J."/>
            <person name="Wang C."/>
        </authorList>
    </citation>
    <scope>NUCLEOTIDE SEQUENCE [LARGE SCALE GENOMIC DNA]</scope>
    <source>
        <strain evidence="2 3">ARSEF 549</strain>
    </source>
</reference>
<dbReference type="EMBL" id="AZNF01000008">
    <property type="protein sequence ID" value="KID64590.1"/>
    <property type="molecule type" value="Genomic_DNA"/>
</dbReference>
<gene>
    <name evidence="2" type="ORF">MAN_06764</name>
</gene>
<comment type="caution">
    <text evidence="2">The sequence shown here is derived from an EMBL/GenBank/DDBJ whole genome shotgun (WGS) entry which is preliminary data.</text>
</comment>
<sequence length="225" mass="23714">MIKFVNLIAITAAATAAAAEKVPVYYLIRHAEKNTDGTISIQGQQREQCLVKLFGKSSKYNIQHIMVQTPYPGDSAEDHTTQRPYNTTLPLAESLGITIDHPCNYTDTSCAGQAALNYTGPGNVLIAWEHVHLPAVSKAIGGQDVPSYPDSHFDLIYNQPLPYTNVTVTSEDCAAIGAASMTGSSTTSATSTTAAASSANVARQANTPKWTCGIVAAGIAALISL</sequence>